<evidence type="ECO:0000259" key="2">
    <source>
        <dbReference type="PROSITE" id="PS51704"/>
    </source>
</evidence>
<gene>
    <name evidence="3" type="ORF">GCM10017596_00010</name>
</gene>
<feature type="transmembrane region" description="Helical" evidence="1">
    <location>
        <begin position="77"/>
        <end position="104"/>
    </location>
</feature>
<feature type="transmembrane region" description="Helical" evidence="1">
    <location>
        <begin position="226"/>
        <end position="252"/>
    </location>
</feature>
<dbReference type="PANTHER" id="PTHR46211:SF8">
    <property type="entry name" value="PHOSPHODIESTERASE"/>
    <property type="match status" value="1"/>
</dbReference>
<feature type="transmembrane region" description="Helical" evidence="1">
    <location>
        <begin position="333"/>
        <end position="353"/>
    </location>
</feature>
<accession>A0A9W6HQG3</accession>
<name>A0A9W6HQG3_9MICO</name>
<evidence type="ECO:0000313" key="3">
    <source>
        <dbReference type="EMBL" id="GLK00286.1"/>
    </source>
</evidence>
<dbReference type="Pfam" id="PF10110">
    <property type="entry name" value="GPDPase_memb"/>
    <property type="match status" value="1"/>
</dbReference>
<dbReference type="Gene3D" id="3.20.20.190">
    <property type="entry name" value="Phosphatidylinositol (PI) phosphodiesterase"/>
    <property type="match status" value="1"/>
</dbReference>
<feature type="transmembrane region" description="Helical" evidence="1">
    <location>
        <begin position="264"/>
        <end position="286"/>
    </location>
</feature>
<feature type="transmembrane region" description="Helical" evidence="1">
    <location>
        <begin position="31"/>
        <end position="57"/>
    </location>
</feature>
<feature type="transmembrane region" description="Helical" evidence="1">
    <location>
        <begin position="179"/>
        <end position="205"/>
    </location>
</feature>
<proteinExistence type="predicted"/>
<feature type="domain" description="GP-PDE" evidence="2">
    <location>
        <begin position="361"/>
        <end position="590"/>
    </location>
</feature>
<dbReference type="AlphaFoldDB" id="A0A9W6HQG3"/>
<reference evidence="3" key="1">
    <citation type="journal article" date="2014" name="Int. J. Syst. Evol. Microbiol.">
        <title>Complete genome sequence of Corynebacterium casei LMG S-19264T (=DSM 44701T), isolated from a smear-ripened cheese.</title>
        <authorList>
            <consortium name="US DOE Joint Genome Institute (JGI-PGF)"/>
            <person name="Walter F."/>
            <person name="Albersmeier A."/>
            <person name="Kalinowski J."/>
            <person name="Ruckert C."/>
        </authorList>
    </citation>
    <scope>NUCLEOTIDE SEQUENCE</scope>
    <source>
        <strain evidence="3">VKM Ac-1958</strain>
    </source>
</reference>
<keyword evidence="1" id="KW-1133">Transmembrane helix</keyword>
<reference evidence="3" key="2">
    <citation type="submission" date="2023-01" db="EMBL/GenBank/DDBJ databases">
        <authorList>
            <person name="Sun Q."/>
            <person name="Evtushenko L."/>
        </authorList>
    </citation>
    <scope>NUCLEOTIDE SEQUENCE</scope>
    <source>
        <strain evidence="3">VKM Ac-1958</strain>
    </source>
</reference>
<dbReference type="Proteomes" id="UP001142325">
    <property type="component" value="Unassembled WGS sequence"/>
</dbReference>
<organism evidence="3 4">
    <name type="scientific">Microbacterium keratanolyticum</name>
    <dbReference type="NCBI Taxonomy" id="67574"/>
    <lineage>
        <taxon>Bacteria</taxon>
        <taxon>Bacillati</taxon>
        <taxon>Actinomycetota</taxon>
        <taxon>Actinomycetes</taxon>
        <taxon>Micrococcales</taxon>
        <taxon>Microbacteriaceae</taxon>
        <taxon>Microbacterium</taxon>
    </lineage>
</organism>
<protein>
    <recommendedName>
        <fullName evidence="2">GP-PDE domain-containing protein</fullName>
    </recommendedName>
</protein>
<dbReference type="EMBL" id="BSET01000001">
    <property type="protein sequence ID" value="GLK00286.1"/>
    <property type="molecule type" value="Genomic_DNA"/>
</dbReference>
<dbReference type="GO" id="GO:0008081">
    <property type="term" value="F:phosphoric diester hydrolase activity"/>
    <property type="evidence" value="ECO:0007669"/>
    <property type="project" value="InterPro"/>
</dbReference>
<dbReference type="CDD" id="cd08579">
    <property type="entry name" value="GDPD_memb_like"/>
    <property type="match status" value="1"/>
</dbReference>
<comment type="caution">
    <text evidence="3">The sequence shown here is derived from an EMBL/GenBank/DDBJ whole genome shotgun (WGS) entry which is preliminary data.</text>
</comment>
<evidence type="ECO:0000313" key="4">
    <source>
        <dbReference type="Proteomes" id="UP001142325"/>
    </source>
</evidence>
<keyword evidence="1" id="KW-0472">Membrane</keyword>
<keyword evidence="4" id="KW-1185">Reference proteome</keyword>
<dbReference type="InterPro" id="IPR030395">
    <property type="entry name" value="GP_PDE_dom"/>
</dbReference>
<feature type="transmembrane region" description="Helical" evidence="1">
    <location>
        <begin position="136"/>
        <end position="159"/>
    </location>
</feature>
<dbReference type="Pfam" id="PF03009">
    <property type="entry name" value="GDPD"/>
    <property type="match status" value="1"/>
</dbReference>
<dbReference type="GO" id="GO:0006629">
    <property type="term" value="P:lipid metabolic process"/>
    <property type="evidence" value="ECO:0007669"/>
    <property type="project" value="InterPro"/>
</dbReference>
<sequence>MTLLMSRAPLPILGSLSSGYRQTLLRLRSTLVLVAVVQGAVALIAAPLLVGMFTLAARSSGLIAVTDTTAGALFGSPLGVTIVVVSLLLTVAAALTQLAVFAVVARHREGGGEPGVRTIAAQLRQRLIALARRPSTLALIPYLILLLPLGHVGFGSVLTRWVSIPAFVSDELLKSPTTTAIYVGFLLIVWWLNLRFVFALPLLVLGEGSAPGALAASWRLTRWRSIRVVGLLLGVAVPLTLALTALGIIAVLPTVLSDAVAPEASVVVAAIGLALLQVLVFFLVGVSVMVQMQALVHAAGAGGALRADAPEVFDAGDASDASAVRTSRTAARIVAAGALATVVALTVAAIGPLSEVADGSAEVLGHRGFSDGGVENTLSALEAANRAGADLVEMDVLQTKDGGWVVMHDTTLSRLAGQDVAVADLTLDELTRIEVHDAAGHVDTIPSLEAYLRRAKELDQELLIEIKTHGKETPDYVAELIAFIDEVDDADAHIYHSLVSHVVEEFSTLRPDLTIGYILALSFTGVPESPADFLVLEQSAYDREKRDMLWDRGQGVFVWTVQDAAAMREYMRDNVDGIITDHPDVALTERDGIRDDIGVAARLQDAVDRLLVNP</sequence>
<evidence type="ECO:0000256" key="1">
    <source>
        <dbReference type="SAM" id="Phobius"/>
    </source>
</evidence>
<dbReference type="InterPro" id="IPR017946">
    <property type="entry name" value="PLC-like_Pdiesterase_TIM-brl"/>
</dbReference>
<dbReference type="PROSITE" id="PS51704">
    <property type="entry name" value="GP_PDE"/>
    <property type="match status" value="1"/>
</dbReference>
<dbReference type="SUPFAM" id="SSF51695">
    <property type="entry name" value="PLC-like phosphodiesterases"/>
    <property type="match status" value="1"/>
</dbReference>
<dbReference type="PANTHER" id="PTHR46211">
    <property type="entry name" value="GLYCEROPHOSPHORYL DIESTER PHOSPHODIESTERASE"/>
    <property type="match status" value="1"/>
</dbReference>
<keyword evidence="1" id="KW-0812">Transmembrane</keyword>
<dbReference type="InterPro" id="IPR018476">
    <property type="entry name" value="GlyceroP-diester-Pdiesterase_M"/>
</dbReference>